<protein>
    <submittedName>
        <fullName evidence="1">Uncharacterized protein</fullName>
    </submittedName>
</protein>
<dbReference type="RefSeq" id="WP_208148122.1">
    <property type="nucleotide sequence ID" value="NZ_JAGETV010000004.1"/>
</dbReference>
<evidence type="ECO:0000313" key="1">
    <source>
        <dbReference type="EMBL" id="MBO1926675.1"/>
    </source>
</evidence>
<evidence type="ECO:0000313" key="2">
    <source>
        <dbReference type="Proteomes" id="UP000664835"/>
    </source>
</evidence>
<gene>
    <name evidence="1" type="ORF">J3998_03715</name>
</gene>
<name>A0ABS3Q2X2_9GAMM</name>
<organism evidence="1 2">
    <name type="scientific">Thiomicrorhabdus marina</name>
    <dbReference type="NCBI Taxonomy" id="2818442"/>
    <lineage>
        <taxon>Bacteria</taxon>
        <taxon>Pseudomonadati</taxon>
        <taxon>Pseudomonadota</taxon>
        <taxon>Gammaproteobacteria</taxon>
        <taxon>Thiotrichales</taxon>
        <taxon>Piscirickettsiaceae</taxon>
        <taxon>Thiomicrorhabdus</taxon>
    </lineage>
</organism>
<comment type="caution">
    <text evidence="1">The sequence shown here is derived from an EMBL/GenBank/DDBJ whole genome shotgun (WGS) entry which is preliminary data.</text>
</comment>
<keyword evidence="2" id="KW-1185">Reference proteome</keyword>
<accession>A0ABS3Q2X2</accession>
<sequence>MTSKQGNAKGRKAHGAFFKMPSSVINSKNYQGLSGNAAKLLTQICDQFKGGNNGDLQASFNIFKARGWKSPVTLQKCIDELINSGLLYKTRQGFFPKTCSLFAVTWLRIDEKPSYKYDPTARELVGKTLGINHLENNNPSCTETVSI</sequence>
<dbReference type="EMBL" id="JAGETV010000004">
    <property type="protein sequence ID" value="MBO1926675.1"/>
    <property type="molecule type" value="Genomic_DNA"/>
</dbReference>
<reference evidence="1 2" key="1">
    <citation type="submission" date="2021-03" db="EMBL/GenBank/DDBJ databases">
        <title>Thiomicrorhabdus sp.nov.,novel sulfur-oxidizing bacteria isolated from coastal sediment.</title>
        <authorList>
            <person name="Liu X."/>
        </authorList>
    </citation>
    <scope>NUCLEOTIDE SEQUENCE [LARGE SCALE GENOMIC DNA]</scope>
    <source>
        <strain evidence="1 2">6S2-11</strain>
    </source>
</reference>
<proteinExistence type="predicted"/>
<dbReference type="Proteomes" id="UP000664835">
    <property type="component" value="Unassembled WGS sequence"/>
</dbReference>